<evidence type="ECO:0000313" key="1">
    <source>
        <dbReference type="EMBL" id="KTF08240.1"/>
    </source>
</evidence>
<dbReference type="SUPFAM" id="SSF53187">
    <property type="entry name" value="Zn-dependent exopeptidases"/>
    <property type="match status" value="1"/>
</dbReference>
<reference evidence="1" key="1">
    <citation type="submission" date="2013-11" db="EMBL/GenBank/DDBJ databases">
        <title>Microbial diversity, functional groups and degradation webs in Northern and Southern Mediterranean and Red Sea marine crude oil polluted sites.</title>
        <authorList>
            <person name="Daffonchio D."/>
            <person name="Mapelli F."/>
            <person name="Ferrer M."/>
            <person name="Richter M."/>
            <person name="Cherif A."/>
            <person name="Malkawi H.I."/>
            <person name="Yakimov M.M."/>
            <person name="Abdel-Fattah Y.R."/>
            <person name="Blaghen M."/>
            <person name="Golyshin P.N."/>
            <person name="Kalogerakis N."/>
            <person name="Boon N."/>
            <person name="Magagnini M."/>
            <person name="Fava F."/>
        </authorList>
    </citation>
    <scope>NUCLEOTIDE SEQUENCE</scope>
</reference>
<name>A0A1B6NXT6_9ZZZZ</name>
<proteinExistence type="predicted"/>
<protein>
    <submittedName>
        <fullName evidence="1">Peptidase M28</fullName>
    </submittedName>
</protein>
<organism evidence="1">
    <name type="scientific">marine sediment metagenome</name>
    <dbReference type="NCBI Taxonomy" id="412755"/>
    <lineage>
        <taxon>unclassified sequences</taxon>
        <taxon>metagenomes</taxon>
        <taxon>ecological metagenomes</taxon>
    </lineage>
</organism>
<sequence length="122" mass="13369">MTISLFKPFRVLSFASLLTAALSISLVNAETTTKNAGGASLATLKSEKMKLNNTPIDLDVYREHVKTLASDEFEGRGPLSKGEKKTVEYLVSEYKNLGSKTELLGEQIYASCAARKRLRLAI</sequence>
<accession>A0A1B6NXT6</accession>
<dbReference type="AlphaFoldDB" id="A0A1B6NXT6"/>
<gene>
    <name evidence="1" type="ORF">MGSAQ_000260</name>
</gene>
<dbReference type="EMBL" id="AYSL01000072">
    <property type="protein sequence ID" value="KTF08240.1"/>
    <property type="molecule type" value="Genomic_DNA"/>
</dbReference>
<comment type="caution">
    <text evidence="1">The sequence shown here is derived from an EMBL/GenBank/DDBJ whole genome shotgun (WGS) entry which is preliminary data.</text>
</comment>